<name>A0A9P6RDD7_9FUNG</name>
<organism evidence="7 8">
    <name type="scientific">Linnemannia gamsii</name>
    <dbReference type="NCBI Taxonomy" id="64522"/>
    <lineage>
        <taxon>Eukaryota</taxon>
        <taxon>Fungi</taxon>
        <taxon>Fungi incertae sedis</taxon>
        <taxon>Mucoromycota</taxon>
        <taxon>Mortierellomycotina</taxon>
        <taxon>Mortierellomycetes</taxon>
        <taxon>Mortierellales</taxon>
        <taxon>Mortierellaceae</taxon>
        <taxon>Linnemannia</taxon>
    </lineage>
</organism>
<sequence length="493" mass="53634">MENTIEFDQRTPTTAPAAADEYNDDNAESNWVASLQQRPWYNRPSHYWLMPWLVVVGITMSLSSNSIEQLKIRVVCTELLGPQDGVGIPGNLTSIIGRSPALEPVDPCRSSQVLGFVGQLDGNIGAVNGIFTLLTLAKWTSLSDVLGRKFLLHISMFGVAVSFLLNWFAATRFNFLGYHVYYIEAVLLGLIPSGSLVNPAVFAYTGKASDLPTHGYAMGGSINLATGDLTVVVKISLVFTALLAIYLSALPESLKTKPTLLSQWIASQGRTNIQATTDVLSTRAKGETSVVQTLKRAYYLIKANLSTMFDPLLLFVPGHVPKSEKMSTRYTPVLIGDEEEAVTRPLMQDSNESQESSPNSTESELSSIEAMKMDLVFIVGGLILLVIAHLLVPLIATEFALYFSRALLSLGQTGTVASISLLSSVMPSHLTGAAIGALSVVDSMGTIIAVFSYGRLFKHTVETSPMLYYYVSAGFCALALSFATVNWWTYRRK</sequence>
<dbReference type="OrthoDB" id="3026777at2759"/>
<feature type="transmembrane region" description="Helical" evidence="6">
    <location>
        <begin position="375"/>
        <end position="396"/>
    </location>
</feature>
<dbReference type="SUPFAM" id="SSF103473">
    <property type="entry name" value="MFS general substrate transporter"/>
    <property type="match status" value="2"/>
</dbReference>
<evidence type="ECO:0008006" key="9">
    <source>
        <dbReference type="Google" id="ProtNLM"/>
    </source>
</evidence>
<evidence type="ECO:0000256" key="4">
    <source>
        <dbReference type="ARBA" id="ARBA00023136"/>
    </source>
</evidence>
<comment type="caution">
    <text evidence="7">The sequence shown here is derived from an EMBL/GenBank/DDBJ whole genome shotgun (WGS) entry which is preliminary data.</text>
</comment>
<dbReference type="InterPro" id="IPR036259">
    <property type="entry name" value="MFS_trans_sf"/>
</dbReference>
<feature type="transmembrane region" description="Helical" evidence="6">
    <location>
        <begin position="466"/>
        <end position="488"/>
    </location>
</feature>
<dbReference type="AlphaFoldDB" id="A0A9P6RDD7"/>
<evidence type="ECO:0000256" key="3">
    <source>
        <dbReference type="ARBA" id="ARBA00022989"/>
    </source>
</evidence>
<keyword evidence="4 6" id="KW-0472">Membrane</keyword>
<feature type="transmembrane region" description="Helical" evidence="6">
    <location>
        <begin position="224"/>
        <end position="247"/>
    </location>
</feature>
<comment type="subcellular location">
    <subcellularLocation>
        <location evidence="1">Membrane</location>
        <topology evidence="1">Multi-pass membrane protein</topology>
    </subcellularLocation>
</comment>
<gene>
    <name evidence="7" type="ORF">BGZ97_008249</name>
</gene>
<evidence type="ECO:0000256" key="5">
    <source>
        <dbReference type="SAM" id="MobiDB-lite"/>
    </source>
</evidence>
<feature type="transmembrane region" description="Helical" evidence="6">
    <location>
        <begin position="402"/>
        <end position="422"/>
    </location>
</feature>
<reference evidence="7" key="1">
    <citation type="journal article" date="2020" name="Fungal Divers.">
        <title>Resolving the Mortierellaceae phylogeny through synthesis of multi-gene phylogenetics and phylogenomics.</title>
        <authorList>
            <person name="Vandepol N."/>
            <person name="Liber J."/>
            <person name="Desiro A."/>
            <person name="Na H."/>
            <person name="Kennedy M."/>
            <person name="Barry K."/>
            <person name="Grigoriev I.V."/>
            <person name="Miller A.N."/>
            <person name="O'Donnell K."/>
            <person name="Stajich J.E."/>
            <person name="Bonito G."/>
        </authorList>
    </citation>
    <scope>NUCLEOTIDE SEQUENCE</scope>
    <source>
        <strain evidence="7">NVP60</strain>
    </source>
</reference>
<feature type="transmembrane region" description="Helical" evidence="6">
    <location>
        <begin position="434"/>
        <end position="454"/>
    </location>
</feature>
<evidence type="ECO:0000313" key="8">
    <source>
        <dbReference type="Proteomes" id="UP000823405"/>
    </source>
</evidence>
<dbReference type="PANTHER" id="PTHR23507:SF1">
    <property type="entry name" value="FI18259P1-RELATED"/>
    <property type="match status" value="1"/>
</dbReference>
<dbReference type="Proteomes" id="UP000823405">
    <property type="component" value="Unassembled WGS sequence"/>
</dbReference>
<feature type="transmembrane region" description="Helical" evidence="6">
    <location>
        <begin position="181"/>
        <end position="204"/>
    </location>
</feature>
<feature type="region of interest" description="Disordered" evidence="5">
    <location>
        <begin position="1"/>
        <end position="21"/>
    </location>
</feature>
<dbReference type="PANTHER" id="PTHR23507">
    <property type="entry name" value="ZGC:174356"/>
    <property type="match status" value="1"/>
</dbReference>
<dbReference type="GO" id="GO:0016020">
    <property type="term" value="C:membrane"/>
    <property type="evidence" value="ECO:0007669"/>
    <property type="project" value="UniProtKB-SubCell"/>
</dbReference>
<evidence type="ECO:0000256" key="1">
    <source>
        <dbReference type="ARBA" id="ARBA00004141"/>
    </source>
</evidence>
<protein>
    <recommendedName>
        <fullName evidence="9">MFS general substrate transporter</fullName>
    </recommendedName>
</protein>
<evidence type="ECO:0000256" key="6">
    <source>
        <dbReference type="SAM" id="Phobius"/>
    </source>
</evidence>
<keyword evidence="2 6" id="KW-0812">Transmembrane</keyword>
<keyword evidence="3 6" id="KW-1133">Transmembrane helix</keyword>
<dbReference type="GO" id="GO:0022857">
    <property type="term" value="F:transmembrane transporter activity"/>
    <property type="evidence" value="ECO:0007669"/>
    <property type="project" value="TreeGrafter"/>
</dbReference>
<proteinExistence type="predicted"/>
<dbReference type="EMBL" id="JAAAIN010000374">
    <property type="protein sequence ID" value="KAG0315424.1"/>
    <property type="molecule type" value="Genomic_DNA"/>
</dbReference>
<feature type="transmembrane region" description="Helical" evidence="6">
    <location>
        <begin position="150"/>
        <end position="169"/>
    </location>
</feature>
<evidence type="ECO:0000256" key="2">
    <source>
        <dbReference type="ARBA" id="ARBA00022692"/>
    </source>
</evidence>
<accession>A0A9P6RDD7</accession>
<evidence type="ECO:0000313" key="7">
    <source>
        <dbReference type="EMBL" id="KAG0315424.1"/>
    </source>
</evidence>
<keyword evidence="8" id="KW-1185">Reference proteome</keyword>